<keyword evidence="8" id="KW-1185">Reference proteome</keyword>
<keyword evidence="2" id="KW-0808">Transferase</keyword>
<keyword evidence="1" id="KW-0723">Serine/threonine-protein kinase</keyword>
<protein>
    <recommendedName>
        <fullName evidence="6">Protein kinase domain-containing protein</fullName>
    </recommendedName>
</protein>
<evidence type="ECO:0000256" key="5">
    <source>
        <dbReference type="ARBA" id="ARBA00022840"/>
    </source>
</evidence>
<dbReference type="Pfam" id="PF00069">
    <property type="entry name" value="Pkinase"/>
    <property type="match status" value="1"/>
</dbReference>
<evidence type="ECO:0000256" key="2">
    <source>
        <dbReference type="ARBA" id="ARBA00022679"/>
    </source>
</evidence>
<accession>A0ABR3YAM5</accession>
<dbReference type="EMBL" id="JAVDPF010000004">
    <property type="protein sequence ID" value="KAL1884494.1"/>
    <property type="molecule type" value="Genomic_DNA"/>
</dbReference>
<dbReference type="PANTHER" id="PTHR45646">
    <property type="entry name" value="SERINE/THREONINE-PROTEIN KINASE DOA-RELATED"/>
    <property type="match status" value="1"/>
</dbReference>
<comment type="caution">
    <text evidence="7">The sequence shown here is derived from an EMBL/GenBank/DDBJ whole genome shotgun (WGS) entry which is preliminary data.</text>
</comment>
<evidence type="ECO:0000256" key="4">
    <source>
        <dbReference type="ARBA" id="ARBA00022777"/>
    </source>
</evidence>
<evidence type="ECO:0000256" key="1">
    <source>
        <dbReference type="ARBA" id="ARBA00022527"/>
    </source>
</evidence>
<dbReference type="PROSITE" id="PS50011">
    <property type="entry name" value="PROTEIN_KINASE_DOM"/>
    <property type="match status" value="1"/>
</dbReference>
<keyword evidence="4" id="KW-0418">Kinase</keyword>
<dbReference type="PANTHER" id="PTHR45646:SF11">
    <property type="entry name" value="SERINE_THREONINE-PROTEIN KINASE DOA"/>
    <property type="match status" value="1"/>
</dbReference>
<proteinExistence type="predicted"/>
<dbReference type="InterPro" id="IPR011009">
    <property type="entry name" value="Kinase-like_dom_sf"/>
</dbReference>
<keyword evidence="5" id="KW-0067">ATP-binding</keyword>
<name>A0ABR3YAM5_9EURO</name>
<organism evidence="7 8">
    <name type="scientific">Paecilomyces lecythidis</name>
    <dbReference type="NCBI Taxonomy" id="3004212"/>
    <lineage>
        <taxon>Eukaryota</taxon>
        <taxon>Fungi</taxon>
        <taxon>Dikarya</taxon>
        <taxon>Ascomycota</taxon>
        <taxon>Pezizomycotina</taxon>
        <taxon>Eurotiomycetes</taxon>
        <taxon>Eurotiomycetidae</taxon>
        <taxon>Eurotiales</taxon>
        <taxon>Thermoascaceae</taxon>
        <taxon>Paecilomyces</taxon>
    </lineage>
</organism>
<reference evidence="7 8" key="1">
    <citation type="journal article" date="2024" name="IMA Fungus">
        <title>IMA Genome - F19 : A genome assembly and annotation guide to empower mycologists, including annotated draft genome sequences of Ceratocystis pirilliformis, Diaporthe australafricana, Fusarium ophioides, Paecilomyces lecythidis, and Sporothrix stenoceras.</title>
        <authorList>
            <person name="Aylward J."/>
            <person name="Wilson A.M."/>
            <person name="Visagie C.M."/>
            <person name="Spraker J."/>
            <person name="Barnes I."/>
            <person name="Buitendag C."/>
            <person name="Ceriani C."/>
            <person name="Del Mar Angel L."/>
            <person name="du Plessis D."/>
            <person name="Fuchs T."/>
            <person name="Gasser K."/>
            <person name="Kramer D."/>
            <person name="Li W."/>
            <person name="Munsamy K."/>
            <person name="Piso A."/>
            <person name="Price J.L."/>
            <person name="Sonnekus B."/>
            <person name="Thomas C."/>
            <person name="van der Nest A."/>
            <person name="van Dijk A."/>
            <person name="van Heerden A."/>
            <person name="van Vuuren N."/>
            <person name="Yilmaz N."/>
            <person name="Duong T.A."/>
            <person name="van der Merwe N.A."/>
            <person name="Wingfield M.J."/>
            <person name="Wingfield B.D."/>
        </authorList>
    </citation>
    <scope>NUCLEOTIDE SEQUENCE [LARGE SCALE GENOMIC DNA]</scope>
    <source>
        <strain evidence="7 8">CMW 18167</strain>
    </source>
</reference>
<evidence type="ECO:0000313" key="7">
    <source>
        <dbReference type="EMBL" id="KAL1884494.1"/>
    </source>
</evidence>
<sequence>MRFILWNRFANTHIDLKGDNFLLGFEDPAVLENYVRQQEADPAPYKLVDGHTVFQSRPDFGPLKKGVGLLRISDFSTAVFADDARTHNHDIQPQPFCAPEVLLKTTWSYSADIWNLGNVLWELLADSTLLDGIDPRSNEYSREAHIAQIIRLLGPPPPTLLEKADSTICSQLFTNQGEFKFPDLTPSEEFNFCNRTTFLHGEDQRLFIEFAKRMLRGDPEKRVTAKELYDDPWLSFKT</sequence>
<dbReference type="InterPro" id="IPR051175">
    <property type="entry name" value="CLK_kinases"/>
</dbReference>
<keyword evidence="3" id="KW-0547">Nucleotide-binding</keyword>
<evidence type="ECO:0000256" key="3">
    <source>
        <dbReference type="ARBA" id="ARBA00022741"/>
    </source>
</evidence>
<feature type="domain" description="Protein kinase" evidence="6">
    <location>
        <begin position="1"/>
        <end position="234"/>
    </location>
</feature>
<evidence type="ECO:0000313" key="8">
    <source>
        <dbReference type="Proteomes" id="UP001583193"/>
    </source>
</evidence>
<gene>
    <name evidence="7" type="ORF">Plec18167_002084</name>
</gene>
<dbReference type="Proteomes" id="UP001583193">
    <property type="component" value="Unassembled WGS sequence"/>
</dbReference>
<dbReference type="InterPro" id="IPR000719">
    <property type="entry name" value="Prot_kinase_dom"/>
</dbReference>
<dbReference type="Gene3D" id="1.10.510.10">
    <property type="entry name" value="Transferase(Phosphotransferase) domain 1"/>
    <property type="match status" value="1"/>
</dbReference>
<evidence type="ECO:0000259" key="6">
    <source>
        <dbReference type="PROSITE" id="PS50011"/>
    </source>
</evidence>
<dbReference type="SUPFAM" id="SSF56112">
    <property type="entry name" value="Protein kinase-like (PK-like)"/>
    <property type="match status" value="1"/>
</dbReference>